<dbReference type="GO" id="GO:1990538">
    <property type="term" value="F:xylan O-acetyltransferase activity"/>
    <property type="evidence" value="ECO:0007669"/>
    <property type="project" value="UniProtKB-ARBA"/>
</dbReference>
<dbReference type="GO" id="GO:0000139">
    <property type="term" value="C:Golgi membrane"/>
    <property type="evidence" value="ECO:0007669"/>
    <property type="project" value="UniProtKB-SubCell"/>
</dbReference>
<dbReference type="PANTHER" id="PTHR32285:SF324">
    <property type="entry name" value="PROTEIN TRICHOME BIREFRINGENCE-LIKE 25"/>
    <property type="match status" value="1"/>
</dbReference>
<keyword evidence="7 8" id="KW-0472">Membrane</keyword>
<evidence type="ECO:0000259" key="10">
    <source>
        <dbReference type="Pfam" id="PF14416"/>
    </source>
</evidence>
<keyword evidence="6" id="KW-0333">Golgi apparatus</keyword>
<protein>
    <submittedName>
        <fullName evidence="11">Uncharacterized protein</fullName>
    </submittedName>
</protein>
<proteinExistence type="inferred from homology"/>
<dbReference type="Pfam" id="PF14416">
    <property type="entry name" value="PMR5N"/>
    <property type="match status" value="1"/>
</dbReference>
<dbReference type="AlphaFoldDB" id="A0A4S8ISF2"/>
<organism evidence="11 12">
    <name type="scientific">Musa balbisiana</name>
    <name type="common">Banana</name>
    <dbReference type="NCBI Taxonomy" id="52838"/>
    <lineage>
        <taxon>Eukaryota</taxon>
        <taxon>Viridiplantae</taxon>
        <taxon>Streptophyta</taxon>
        <taxon>Embryophyta</taxon>
        <taxon>Tracheophyta</taxon>
        <taxon>Spermatophyta</taxon>
        <taxon>Magnoliopsida</taxon>
        <taxon>Liliopsida</taxon>
        <taxon>Zingiberales</taxon>
        <taxon>Musaceae</taxon>
        <taxon>Musa</taxon>
    </lineage>
</organism>
<feature type="domain" description="Trichome birefringence-like N-terminal" evidence="10">
    <location>
        <begin position="56"/>
        <end position="109"/>
    </location>
</feature>
<keyword evidence="12" id="KW-1185">Reference proteome</keyword>
<dbReference type="Pfam" id="PF13839">
    <property type="entry name" value="PC-Esterase"/>
    <property type="match status" value="1"/>
</dbReference>
<dbReference type="STRING" id="52838.A0A4S8ISF2"/>
<evidence type="ECO:0000256" key="3">
    <source>
        <dbReference type="ARBA" id="ARBA00022692"/>
    </source>
</evidence>
<sequence length="409" mass="47807">MANGWEVDVEEEPRISHGERLFNLLLILLGSALLIAFSCHLLFPYVAPDSFSSEKEECDHFSGKWIQDASGPAYSNTSCSFISYPQDCLTNGRPDTDYLYWRWKPCDCNLSLMDARKFLNIMRNKSLAFIGDSIFRNQMESLLCLLSKVEEALLVYHDENFQSKTWYLPSHNVTLELIWAPFLIKSTEDSSKNDIQLYLDVLDDTWTSQYQKYNYIVLSGGQWFLKETIFWENNTVVGCHYCTGKSLRELGMDYSYRRALRLVFHFMNMSEHKPLVVLRTWTPSHFEHGQWNSEGVCNRTKPYREREYTADPVDEIMRNVEVEEFQEGLKNGLRLVLLDTYHLALLRPDGHPGPYREFHPDISKKLQNDCLHWCLPGPIDTWNELLMAILMSEEELKSTLFTNWMIVPL</sequence>
<comment type="subcellular location">
    <subcellularLocation>
        <location evidence="1">Golgi apparatus membrane</location>
        <topology evidence="1">Single-pass type II membrane protein</topology>
    </subcellularLocation>
</comment>
<dbReference type="PANTHER" id="PTHR32285">
    <property type="entry name" value="PROTEIN TRICHOME BIREFRINGENCE-LIKE 9-RELATED"/>
    <property type="match status" value="1"/>
</dbReference>
<dbReference type="InterPro" id="IPR029962">
    <property type="entry name" value="TBL"/>
</dbReference>
<evidence type="ECO:0000256" key="2">
    <source>
        <dbReference type="ARBA" id="ARBA00007727"/>
    </source>
</evidence>
<dbReference type="Proteomes" id="UP000317650">
    <property type="component" value="Chromosome 6"/>
</dbReference>
<dbReference type="InterPro" id="IPR026057">
    <property type="entry name" value="TBL_C"/>
</dbReference>
<accession>A0A4S8ISF2</accession>
<name>A0A4S8ISF2_MUSBA</name>
<dbReference type="InterPro" id="IPR025846">
    <property type="entry name" value="TBL_N"/>
</dbReference>
<evidence type="ECO:0000259" key="9">
    <source>
        <dbReference type="Pfam" id="PF13839"/>
    </source>
</evidence>
<keyword evidence="3 8" id="KW-0812">Transmembrane</keyword>
<evidence type="ECO:0000313" key="11">
    <source>
        <dbReference type="EMBL" id="THU50652.1"/>
    </source>
</evidence>
<evidence type="ECO:0000256" key="8">
    <source>
        <dbReference type="SAM" id="Phobius"/>
    </source>
</evidence>
<comment type="caution">
    <text evidence="11">The sequence shown here is derived from an EMBL/GenBank/DDBJ whole genome shotgun (WGS) entry which is preliminary data.</text>
</comment>
<keyword evidence="5 8" id="KW-1133">Transmembrane helix</keyword>
<feature type="transmembrane region" description="Helical" evidence="8">
    <location>
        <begin position="21"/>
        <end position="43"/>
    </location>
</feature>
<gene>
    <name evidence="11" type="ORF">C4D60_Mb06t22530</name>
</gene>
<evidence type="ECO:0000313" key="12">
    <source>
        <dbReference type="Proteomes" id="UP000317650"/>
    </source>
</evidence>
<dbReference type="EMBL" id="PYDT01000009">
    <property type="protein sequence ID" value="THU50652.1"/>
    <property type="molecule type" value="Genomic_DNA"/>
</dbReference>
<keyword evidence="4" id="KW-0735">Signal-anchor</keyword>
<evidence type="ECO:0000256" key="6">
    <source>
        <dbReference type="ARBA" id="ARBA00023034"/>
    </source>
</evidence>
<evidence type="ECO:0000256" key="1">
    <source>
        <dbReference type="ARBA" id="ARBA00004323"/>
    </source>
</evidence>
<feature type="domain" description="Trichome birefringence-like C-terminal" evidence="9">
    <location>
        <begin position="112"/>
        <end position="388"/>
    </location>
</feature>
<reference evidence="11 12" key="1">
    <citation type="journal article" date="2019" name="Nat. Plants">
        <title>Genome sequencing of Musa balbisiana reveals subgenome evolution and function divergence in polyploid bananas.</title>
        <authorList>
            <person name="Yao X."/>
        </authorList>
    </citation>
    <scope>NUCLEOTIDE SEQUENCE [LARGE SCALE GENOMIC DNA]</scope>
    <source>
        <strain evidence="12">cv. DH-PKW</strain>
        <tissue evidence="11">Leaves</tissue>
    </source>
</reference>
<evidence type="ECO:0000256" key="7">
    <source>
        <dbReference type="ARBA" id="ARBA00023136"/>
    </source>
</evidence>
<evidence type="ECO:0000256" key="5">
    <source>
        <dbReference type="ARBA" id="ARBA00022989"/>
    </source>
</evidence>
<evidence type="ECO:0000256" key="4">
    <source>
        <dbReference type="ARBA" id="ARBA00022968"/>
    </source>
</evidence>
<comment type="similarity">
    <text evidence="2">Belongs to the PC-esterase family. TBL subfamily.</text>
</comment>